<evidence type="ECO:0000256" key="7">
    <source>
        <dbReference type="RuleBase" id="RU000640"/>
    </source>
</evidence>
<dbReference type="GO" id="GO:0009941">
    <property type="term" value="C:chloroplast envelope"/>
    <property type="evidence" value="ECO:0007669"/>
    <property type="project" value="EnsemblPlants"/>
</dbReference>
<dbReference type="InterPro" id="IPR009012">
    <property type="entry name" value="GrpE_head"/>
</dbReference>
<dbReference type="PROSITE" id="PS01071">
    <property type="entry name" value="GRPE"/>
    <property type="match status" value="1"/>
</dbReference>
<dbReference type="SUPFAM" id="SSF58014">
    <property type="entry name" value="Coiled-coil domain of nucleotide exchange factor GrpE"/>
    <property type="match status" value="1"/>
</dbReference>
<dbReference type="GO" id="GO:0000774">
    <property type="term" value="F:adenyl-nucleotide exchange factor activity"/>
    <property type="evidence" value="ECO:0007669"/>
    <property type="project" value="InterPro"/>
</dbReference>
<dbReference type="GO" id="GO:0051082">
    <property type="term" value="F:unfolded protein binding"/>
    <property type="evidence" value="ECO:0007669"/>
    <property type="project" value="TreeGrafter"/>
</dbReference>
<name>A0A4U6TSJ6_SETVI</name>
<dbReference type="InterPro" id="IPR000740">
    <property type="entry name" value="GrpE"/>
</dbReference>
<comment type="subcellular location">
    <subcellularLocation>
        <location evidence="1">Cytoplasm</location>
    </subcellularLocation>
    <subcellularLocation>
        <location evidence="7">Mitochondrion matrix</location>
    </subcellularLocation>
</comment>
<reference evidence="10" key="1">
    <citation type="submission" date="2019-03" db="EMBL/GenBank/DDBJ databases">
        <title>WGS assembly of Setaria viridis.</title>
        <authorList>
            <person name="Huang P."/>
            <person name="Jenkins J."/>
            <person name="Grimwood J."/>
            <person name="Barry K."/>
            <person name="Healey A."/>
            <person name="Mamidi S."/>
            <person name="Sreedasyam A."/>
            <person name="Shu S."/>
            <person name="Feldman M."/>
            <person name="Wu J."/>
            <person name="Yu Y."/>
            <person name="Chen C."/>
            <person name="Johnson J."/>
            <person name="Rokhsar D."/>
            <person name="Baxter I."/>
            <person name="Schmutz J."/>
            <person name="Brutnell T."/>
            <person name="Kellogg E."/>
        </authorList>
    </citation>
    <scope>NUCLEOTIDE SEQUENCE [LARGE SCALE GENOMIC DNA]</scope>
</reference>
<dbReference type="GO" id="GO:0051087">
    <property type="term" value="F:protein-folding chaperone binding"/>
    <property type="evidence" value="ECO:0007669"/>
    <property type="project" value="InterPro"/>
</dbReference>
<comment type="similarity">
    <text evidence="2 8">Belongs to the GrpE family.</text>
</comment>
<dbReference type="CDD" id="cd00446">
    <property type="entry name" value="GrpE"/>
    <property type="match status" value="1"/>
</dbReference>
<keyword evidence="11" id="KW-1185">Reference proteome</keyword>
<dbReference type="AlphaFoldDB" id="A0A4U6TSJ6"/>
<evidence type="ECO:0000256" key="3">
    <source>
        <dbReference type="ARBA" id="ARBA00011738"/>
    </source>
</evidence>
<evidence type="ECO:0000256" key="8">
    <source>
        <dbReference type="RuleBase" id="RU004478"/>
    </source>
</evidence>
<evidence type="ECO:0000313" key="10">
    <source>
        <dbReference type="EMBL" id="TKW04414.1"/>
    </source>
</evidence>
<gene>
    <name evidence="10" type="ORF">SEVIR_7G107700v2</name>
</gene>
<dbReference type="EMBL" id="CM016558">
    <property type="protein sequence ID" value="TKW04414.1"/>
    <property type="molecule type" value="Genomic_DNA"/>
</dbReference>
<sequence length="283" mass="30879">MAATFCAGPAASAAANPSSAGRRLQNPAPASVLQARWRPRLPAPAFLTRRPNAELRPLRIAAGAGVDPKVVNGEDFPPMKDLIQLYKTAFLDGNDEVLGEVEKAITSVEKEKSRVASQFESVTAEITSGKEKFIRLNADLENFRKQTEKERAKFTSNIQVEVVQSLLPLVDSFEKTNLENTPETEKEQKISTSYQGIYKQLVETLRYLGVGVVETVGKPFDPSVHEAIAREESSQFKAGIVSHEIRRGFLLKERLLRPATVKVSTGSGKQSASSVEAAKDAAV</sequence>
<evidence type="ECO:0000256" key="6">
    <source>
        <dbReference type="ARBA" id="ARBA00023186"/>
    </source>
</evidence>
<dbReference type="PANTHER" id="PTHR21237">
    <property type="entry name" value="GRPE PROTEIN"/>
    <property type="match status" value="1"/>
</dbReference>
<dbReference type="FunFam" id="3.90.20.20:FF:000009">
    <property type="entry name" value="GrpE protein homolog"/>
    <property type="match status" value="1"/>
</dbReference>
<dbReference type="SUPFAM" id="SSF51064">
    <property type="entry name" value="Head domain of nucleotide exchange factor GrpE"/>
    <property type="match status" value="1"/>
</dbReference>
<dbReference type="Proteomes" id="UP000298652">
    <property type="component" value="Chromosome 7"/>
</dbReference>
<evidence type="ECO:0000256" key="1">
    <source>
        <dbReference type="ARBA" id="ARBA00004496"/>
    </source>
</evidence>
<dbReference type="GO" id="GO:0006457">
    <property type="term" value="P:protein folding"/>
    <property type="evidence" value="ECO:0007669"/>
    <property type="project" value="InterPro"/>
</dbReference>
<dbReference type="Pfam" id="PF01025">
    <property type="entry name" value="GrpE"/>
    <property type="match status" value="1"/>
</dbReference>
<dbReference type="GO" id="GO:0009408">
    <property type="term" value="P:response to heat"/>
    <property type="evidence" value="ECO:0007669"/>
    <property type="project" value="EnsemblPlants"/>
</dbReference>
<comment type="function">
    <text evidence="7">Essential component of the PAM complex, a complex required for the translocation of transit peptide-containing proteins from the inner membrane into the mitochondrial matrix in an ATP-dependent manner.</text>
</comment>
<keyword evidence="7" id="KW-0496">Mitochondrion</keyword>
<dbReference type="Gramene" id="TKW04414">
    <property type="protein sequence ID" value="TKW04414"/>
    <property type="gene ID" value="SEVIR_7G107700v2"/>
</dbReference>
<dbReference type="GO" id="GO:0005759">
    <property type="term" value="C:mitochondrial matrix"/>
    <property type="evidence" value="ECO:0007669"/>
    <property type="project" value="UniProtKB-SubCell"/>
</dbReference>
<dbReference type="GO" id="GO:0046982">
    <property type="term" value="F:protein heterodimerization activity"/>
    <property type="evidence" value="ECO:0007669"/>
    <property type="project" value="EnsemblPlants"/>
</dbReference>
<comment type="subunit">
    <text evidence="3">Homodimer.</text>
</comment>
<evidence type="ECO:0000313" key="11">
    <source>
        <dbReference type="Proteomes" id="UP000298652"/>
    </source>
</evidence>
<dbReference type="FunFam" id="2.30.22.10:FF:000001">
    <property type="entry name" value="Protein GrpE"/>
    <property type="match status" value="1"/>
</dbReference>
<dbReference type="InterPro" id="IPR013805">
    <property type="entry name" value="GrpE_CC"/>
</dbReference>
<dbReference type="OMA" id="QARWRPR"/>
<dbReference type="Gene3D" id="3.90.20.20">
    <property type="match status" value="1"/>
</dbReference>
<organism evidence="10 11">
    <name type="scientific">Setaria viridis</name>
    <name type="common">Green bristlegrass</name>
    <name type="synonym">Setaria italica subsp. viridis</name>
    <dbReference type="NCBI Taxonomy" id="4556"/>
    <lineage>
        <taxon>Eukaryota</taxon>
        <taxon>Viridiplantae</taxon>
        <taxon>Streptophyta</taxon>
        <taxon>Embryophyta</taxon>
        <taxon>Tracheophyta</taxon>
        <taxon>Spermatophyta</taxon>
        <taxon>Magnoliopsida</taxon>
        <taxon>Liliopsida</taxon>
        <taxon>Poales</taxon>
        <taxon>Poaceae</taxon>
        <taxon>PACMAD clade</taxon>
        <taxon>Panicoideae</taxon>
        <taxon>Panicodae</taxon>
        <taxon>Paniceae</taxon>
        <taxon>Cenchrinae</taxon>
        <taxon>Setaria</taxon>
    </lineage>
</organism>
<feature type="compositionally biased region" description="Low complexity" evidence="9">
    <location>
        <begin position="1"/>
        <end position="20"/>
    </location>
</feature>
<dbReference type="PANTHER" id="PTHR21237:SF40">
    <property type="entry name" value="CELL CYCLE AND APOPTOSIS REGULATOR PROTEIN 2"/>
    <property type="match status" value="1"/>
</dbReference>
<dbReference type="PRINTS" id="PR00773">
    <property type="entry name" value="GRPEPROTEIN"/>
</dbReference>
<keyword evidence="5" id="KW-0346">Stress response</keyword>
<protein>
    <recommendedName>
        <fullName evidence="7">GrpE protein homolog</fullName>
    </recommendedName>
</protein>
<dbReference type="Gene3D" id="2.30.22.10">
    <property type="entry name" value="Head domain of nucleotide exchange factor GrpE"/>
    <property type="match status" value="1"/>
</dbReference>
<evidence type="ECO:0000256" key="9">
    <source>
        <dbReference type="SAM" id="MobiDB-lite"/>
    </source>
</evidence>
<dbReference type="GO" id="GO:0042803">
    <property type="term" value="F:protein homodimerization activity"/>
    <property type="evidence" value="ECO:0007669"/>
    <property type="project" value="EnsemblPlants"/>
</dbReference>
<accession>A0A4U6TSJ6</accession>
<proteinExistence type="inferred from homology"/>
<keyword evidence="4" id="KW-0963">Cytoplasm</keyword>
<feature type="region of interest" description="Disordered" evidence="9">
    <location>
        <begin position="1"/>
        <end position="31"/>
    </location>
</feature>
<feature type="compositionally biased region" description="Polar residues" evidence="9">
    <location>
        <begin position="262"/>
        <end position="274"/>
    </location>
</feature>
<keyword evidence="6 7" id="KW-0143">Chaperone</keyword>
<evidence type="ECO:0000256" key="5">
    <source>
        <dbReference type="ARBA" id="ARBA00023016"/>
    </source>
</evidence>
<evidence type="ECO:0000256" key="4">
    <source>
        <dbReference type="ARBA" id="ARBA00022490"/>
    </source>
</evidence>
<dbReference type="GO" id="GO:0009570">
    <property type="term" value="C:chloroplast stroma"/>
    <property type="evidence" value="ECO:0007669"/>
    <property type="project" value="EnsemblPlants"/>
</dbReference>
<dbReference type="HAMAP" id="MF_01151">
    <property type="entry name" value="GrpE"/>
    <property type="match status" value="1"/>
</dbReference>
<evidence type="ECO:0000256" key="2">
    <source>
        <dbReference type="ARBA" id="ARBA00009054"/>
    </source>
</evidence>
<feature type="region of interest" description="Disordered" evidence="9">
    <location>
        <begin position="262"/>
        <end position="283"/>
    </location>
</feature>